<dbReference type="InterPro" id="IPR007657">
    <property type="entry name" value="Glycosyltransferase_61"/>
</dbReference>
<evidence type="ECO:0000256" key="1">
    <source>
        <dbReference type="ARBA" id="ARBA00022676"/>
    </source>
</evidence>
<evidence type="ECO:0000256" key="4">
    <source>
        <dbReference type="SAM" id="MobiDB-lite"/>
    </source>
</evidence>
<dbReference type="InterPro" id="IPR049625">
    <property type="entry name" value="Glyco_transf_61_cat"/>
</dbReference>
<dbReference type="GO" id="GO:0016763">
    <property type="term" value="F:pentosyltransferase activity"/>
    <property type="evidence" value="ECO:0007669"/>
    <property type="project" value="UniProtKB-ARBA"/>
</dbReference>
<feature type="compositionally biased region" description="Basic and acidic residues" evidence="4">
    <location>
        <begin position="71"/>
        <end position="85"/>
    </location>
</feature>
<feature type="compositionally biased region" description="Pro residues" evidence="4">
    <location>
        <begin position="58"/>
        <end position="69"/>
    </location>
</feature>
<feature type="domain" description="Glycosyltransferase 61 catalytic" evidence="5">
    <location>
        <begin position="342"/>
        <end position="451"/>
    </location>
</feature>
<name>A0A7S3QL56_DUNTE</name>
<dbReference type="PANTHER" id="PTHR20961:SF136">
    <property type="entry name" value="PROTEIN O-GLCNAC TRANSFERASE"/>
    <property type="match status" value="1"/>
</dbReference>
<evidence type="ECO:0000259" key="5">
    <source>
        <dbReference type="Pfam" id="PF04577"/>
    </source>
</evidence>
<sequence length="569" mass="65767">MGKAPEKGINRKLKRDKALARQPAPPRRYALAAVSVGMLALCMGVVLASSRPPKASNTPPPVQPGPPETPNTEKADWQDHMKQESQREKEVVIGDERFHPSFGVFPRGCKWKMVTTPNSTRYQWWDVNQATWVEERPRACTPTGFSPNEDVPPPSWNASASRSTQMQCDNSHCMYTNLYYNNGRWYALLDSPEQTSGWRFSRNQQVLTLHVNDVRTFTDSVKYRVVPGDTILFDFIFFTHPTAIGHWWEMLGPLYSILKRSNIKRPCDQFILLHLQRKHVLEWVRAMIAVTLGVKFNEELPPVYIQEPTDNAWSQITQILEGFDRDTWYMFEHVAITKDLYTGGGRTFLTRPDAQEFRSLVYRHYGLPPPQPRAAMPRIITYQRKRANRRVLNEDELIALLRNYGELQVVEYDSSSSLYEQLLQMRKTGVYVSVHTSNLANAPLLQPGSAVFELIHRNWHWNGLDTSFRDQTMTMGDIHHYAWRAQYINQTVYLDPRDFHKVAHWPASQCGTEECVEAHTRVDLYVDIPQVKQLLESRLPYVWANTPVYYAMLPWPPALDVPEDNVIPP</sequence>
<evidence type="ECO:0000256" key="3">
    <source>
        <dbReference type="ARBA" id="ARBA00023180"/>
    </source>
</evidence>
<keyword evidence="1" id="KW-0328">Glycosyltransferase</keyword>
<accession>A0A7S3QL56</accession>
<gene>
    <name evidence="6" type="ORF">DTER00134_LOCUS1326</name>
</gene>
<feature type="region of interest" description="Disordered" evidence="4">
    <location>
        <begin position="50"/>
        <end position="85"/>
    </location>
</feature>
<dbReference type="PANTHER" id="PTHR20961">
    <property type="entry name" value="GLYCOSYLTRANSFERASE"/>
    <property type="match status" value="1"/>
</dbReference>
<keyword evidence="2" id="KW-0808">Transferase</keyword>
<proteinExistence type="predicted"/>
<evidence type="ECO:0000256" key="2">
    <source>
        <dbReference type="ARBA" id="ARBA00022679"/>
    </source>
</evidence>
<protein>
    <recommendedName>
        <fullName evidence="5">Glycosyltransferase 61 catalytic domain-containing protein</fullName>
    </recommendedName>
</protein>
<evidence type="ECO:0000313" key="6">
    <source>
        <dbReference type="EMBL" id="CAE0486287.1"/>
    </source>
</evidence>
<dbReference type="Pfam" id="PF04577">
    <property type="entry name" value="Glyco_transf_61"/>
    <property type="match status" value="1"/>
</dbReference>
<reference evidence="6" key="1">
    <citation type="submission" date="2021-01" db="EMBL/GenBank/DDBJ databases">
        <authorList>
            <person name="Corre E."/>
            <person name="Pelletier E."/>
            <person name="Niang G."/>
            <person name="Scheremetjew M."/>
            <person name="Finn R."/>
            <person name="Kale V."/>
            <person name="Holt S."/>
            <person name="Cochrane G."/>
            <person name="Meng A."/>
            <person name="Brown T."/>
            <person name="Cohen L."/>
        </authorList>
    </citation>
    <scope>NUCLEOTIDE SEQUENCE</scope>
    <source>
        <strain evidence="6">CCMP1320</strain>
    </source>
</reference>
<keyword evidence="3" id="KW-0325">Glycoprotein</keyword>
<feature type="region of interest" description="Disordered" evidence="4">
    <location>
        <begin position="1"/>
        <end position="25"/>
    </location>
</feature>
<dbReference type="GO" id="GO:0005794">
    <property type="term" value="C:Golgi apparatus"/>
    <property type="evidence" value="ECO:0007669"/>
    <property type="project" value="UniProtKB-ARBA"/>
</dbReference>
<organism evidence="6">
    <name type="scientific">Dunaliella tertiolecta</name>
    <name type="common">Green alga</name>
    <dbReference type="NCBI Taxonomy" id="3047"/>
    <lineage>
        <taxon>Eukaryota</taxon>
        <taxon>Viridiplantae</taxon>
        <taxon>Chlorophyta</taxon>
        <taxon>core chlorophytes</taxon>
        <taxon>Chlorophyceae</taxon>
        <taxon>CS clade</taxon>
        <taxon>Chlamydomonadales</taxon>
        <taxon>Dunaliellaceae</taxon>
        <taxon>Dunaliella</taxon>
    </lineage>
</organism>
<dbReference type="AlphaFoldDB" id="A0A7S3QL56"/>
<dbReference type="EMBL" id="HBIP01003077">
    <property type="protein sequence ID" value="CAE0486287.1"/>
    <property type="molecule type" value="Transcribed_RNA"/>
</dbReference>